<protein>
    <submittedName>
        <fullName evidence="2">Uncharacterized protein</fullName>
    </submittedName>
</protein>
<dbReference type="EMBL" id="JAAAHY010000068">
    <property type="protein sequence ID" value="KAF9967613.1"/>
    <property type="molecule type" value="Genomic_DNA"/>
</dbReference>
<comment type="caution">
    <text evidence="2">The sequence shown here is derived from an EMBL/GenBank/DDBJ whole genome shotgun (WGS) entry which is preliminary data.</text>
</comment>
<dbReference type="AlphaFoldDB" id="A0A9P6JDP7"/>
<accession>A0A9P6JDP7</accession>
<keyword evidence="3" id="KW-1185">Reference proteome</keyword>
<evidence type="ECO:0000313" key="3">
    <source>
        <dbReference type="Proteomes" id="UP000738359"/>
    </source>
</evidence>
<sequence>MAVIPIPVKGCSKSQIVSLADTGCADFATRHNTNFTMLLQYNEKLRPDCLNLGWDPASPYFPKGGVPAPVPVPSTPSGAVPSNAPLATGAVSAPSVPTASASAPGTSPKATAPVVARPASDAASSKASMMLASAGVLLSIAYML</sequence>
<dbReference type="OrthoDB" id="5985073at2759"/>
<feature type="compositionally biased region" description="Low complexity" evidence="1">
    <location>
        <begin position="89"/>
        <end position="112"/>
    </location>
</feature>
<dbReference type="Proteomes" id="UP000738359">
    <property type="component" value="Unassembled WGS sequence"/>
</dbReference>
<feature type="region of interest" description="Disordered" evidence="1">
    <location>
        <begin position="71"/>
        <end position="112"/>
    </location>
</feature>
<proteinExistence type="predicted"/>
<reference evidence="2" key="1">
    <citation type="journal article" date="2020" name="Fungal Divers.">
        <title>Resolving the Mortierellaceae phylogeny through synthesis of multi-gene phylogenetics and phylogenomics.</title>
        <authorList>
            <person name="Vandepol N."/>
            <person name="Liber J."/>
            <person name="Desiro A."/>
            <person name="Na H."/>
            <person name="Kennedy M."/>
            <person name="Barry K."/>
            <person name="Grigoriev I.V."/>
            <person name="Miller A.N."/>
            <person name="O'Donnell K."/>
            <person name="Stajich J.E."/>
            <person name="Bonito G."/>
        </authorList>
    </citation>
    <scope>NUCLEOTIDE SEQUENCE</scope>
    <source>
        <strain evidence="2">CK1249</strain>
    </source>
</reference>
<gene>
    <name evidence="2" type="ORF">BGZ70_008910</name>
</gene>
<evidence type="ECO:0000313" key="2">
    <source>
        <dbReference type="EMBL" id="KAF9967613.1"/>
    </source>
</evidence>
<evidence type="ECO:0000256" key="1">
    <source>
        <dbReference type="SAM" id="MobiDB-lite"/>
    </source>
</evidence>
<name>A0A9P6JDP7_MORAP</name>
<organism evidence="2 3">
    <name type="scientific">Mortierella alpina</name>
    <name type="common">Oleaginous fungus</name>
    <name type="synonym">Mortierella renispora</name>
    <dbReference type="NCBI Taxonomy" id="64518"/>
    <lineage>
        <taxon>Eukaryota</taxon>
        <taxon>Fungi</taxon>
        <taxon>Fungi incertae sedis</taxon>
        <taxon>Mucoromycota</taxon>
        <taxon>Mortierellomycotina</taxon>
        <taxon>Mortierellomycetes</taxon>
        <taxon>Mortierellales</taxon>
        <taxon>Mortierellaceae</taxon>
        <taxon>Mortierella</taxon>
    </lineage>
</organism>